<dbReference type="Proteomes" id="UP000271098">
    <property type="component" value="Unassembled WGS sequence"/>
</dbReference>
<accession>A0A183E8Q2</accession>
<comment type="similarity">
    <text evidence="2">Belongs to the BRK1 family.</text>
</comment>
<evidence type="ECO:0000313" key="7">
    <source>
        <dbReference type="EMBL" id="VDN29625.1"/>
    </source>
</evidence>
<dbReference type="GO" id="GO:0044877">
    <property type="term" value="F:protein-containing complex binding"/>
    <property type="evidence" value="ECO:0007669"/>
    <property type="project" value="InterPro"/>
</dbReference>
<dbReference type="GO" id="GO:0008064">
    <property type="term" value="P:regulation of actin polymerization or depolymerization"/>
    <property type="evidence" value="ECO:0007669"/>
    <property type="project" value="TreeGrafter"/>
</dbReference>
<name>A0A183E8Q2_9BILA</name>
<feature type="region of interest" description="Disordered" evidence="6">
    <location>
        <begin position="1"/>
        <end position="35"/>
    </location>
</feature>
<dbReference type="GO" id="GO:0005856">
    <property type="term" value="C:cytoskeleton"/>
    <property type="evidence" value="ECO:0007669"/>
    <property type="project" value="UniProtKB-SubCell"/>
</dbReference>
<evidence type="ECO:0000313" key="9">
    <source>
        <dbReference type="WBParaSite" id="GPUH_0001736501-mRNA-1"/>
    </source>
</evidence>
<sequence length="155" mass="17710">MPLPSLSGNEKNHQDNRHSAANLHDAQRNCRRPMRSDGRKRFIRWSFSGCWMNAGASSVQRQLKEDWDNRSYAQEISDNIRHTADFLSNFELSCRSKIAALSDKISLLERKVEFLEARVSCLRKGFLVASTLHDSGHGLNSPYLSCAFINQQLKN</sequence>
<dbReference type="AlphaFoldDB" id="A0A183E8Q2"/>
<dbReference type="GO" id="GO:0007015">
    <property type="term" value="P:actin filament organization"/>
    <property type="evidence" value="ECO:0007669"/>
    <property type="project" value="InterPro"/>
</dbReference>
<evidence type="ECO:0000256" key="5">
    <source>
        <dbReference type="ARBA" id="ARBA00023212"/>
    </source>
</evidence>
<keyword evidence="4" id="KW-0175">Coiled coil</keyword>
<protein>
    <submittedName>
        <fullName evidence="9">BRICK1</fullName>
    </submittedName>
</protein>
<evidence type="ECO:0000313" key="8">
    <source>
        <dbReference type="Proteomes" id="UP000271098"/>
    </source>
</evidence>
<dbReference type="EMBL" id="UYRT01085051">
    <property type="protein sequence ID" value="VDN29625.1"/>
    <property type="molecule type" value="Genomic_DNA"/>
</dbReference>
<evidence type="ECO:0000256" key="4">
    <source>
        <dbReference type="ARBA" id="ARBA00023054"/>
    </source>
</evidence>
<dbReference type="PANTHER" id="PTHR33668:SF1">
    <property type="entry name" value="PROTEIN BRICK1"/>
    <property type="match status" value="1"/>
</dbReference>
<evidence type="ECO:0000256" key="2">
    <source>
        <dbReference type="ARBA" id="ARBA00005620"/>
    </source>
</evidence>
<dbReference type="GO" id="GO:0048870">
    <property type="term" value="P:cell motility"/>
    <property type="evidence" value="ECO:0007669"/>
    <property type="project" value="TreeGrafter"/>
</dbReference>
<dbReference type="Gene3D" id="1.20.5.110">
    <property type="match status" value="1"/>
</dbReference>
<gene>
    <name evidence="7" type="ORF">GPUH_LOCUS17341</name>
</gene>
<evidence type="ECO:0000256" key="6">
    <source>
        <dbReference type="SAM" id="MobiDB-lite"/>
    </source>
</evidence>
<dbReference type="PANTHER" id="PTHR33668">
    <property type="entry name" value="PROTEIN BRICK1"/>
    <property type="match status" value="1"/>
</dbReference>
<dbReference type="GO" id="GO:0031209">
    <property type="term" value="C:SCAR complex"/>
    <property type="evidence" value="ECO:0007669"/>
    <property type="project" value="InterPro"/>
</dbReference>
<keyword evidence="3" id="KW-0963">Cytoplasm</keyword>
<keyword evidence="8" id="KW-1185">Reference proteome</keyword>
<evidence type="ECO:0000256" key="1">
    <source>
        <dbReference type="ARBA" id="ARBA00004245"/>
    </source>
</evidence>
<proteinExistence type="inferred from homology"/>
<evidence type="ECO:0000256" key="3">
    <source>
        <dbReference type="ARBA" id="ARBA00022490"/>
    </source>
</evidence>
<keyword evidence="5" id="KW-0206">Cytoskeleton</keyword>
<dbReference type="WBParaSite" id="GPUH_0001736501-mRNA-1">
    <property type="protein sequence ID" value="GPUH_0001736501-mRNA-1"/>
    <property type="gene ID" value="GPUH_0001736501"/>
</dbReference>
<reference evidence="9" key="1">
    <citation type="submission" date="2016-06" db="UniProtKB">
        <authorList>
            <consortium name="WormBaseParasite"/>
        </authorList>
    </citation>
    <scope>IDENTIFICATION</scope>
</reference>
<dbReference type="InterPro" id="IPR033378">
    <property type="entry name" value="BRICK1"/>
</dbReference>
<reference evidence="7 8" key="2">
    <citation type="submission" date="2018-11" db="EMBL/GenBank/DDBJ databases">
        <authorList>
            <consortium name="Pathogen Informatics"/>
        </authorList>
    </citation>
    <scope>NUCLEOTIDE SEQUENCE [LARGE SCALE GENOMIC DNA]</scope>
</reference>
<comment type="subcellular location">
    <subcellularLocation>
        <location evidence="1">Cytoplasm</location>
        <location evidence="1">Cytoskeleton</location>
    </subcellularLocation>
</comment>
<organism evidence="9">
    <name type="scientific">Gongylonema pulchrum</name>
    <dbReference type="NCBI Taxonomy" id="637853"/>
    <lineage>
        <taxon>Eukaryota</taxon>
        <taxon>Metazoa</taxon>
        <taxon>Ecdysozoa</taxon>
        <taxon>Nematoda</taxon>
        <taxon>Chromadorea</taxon>
        <taxon>Rhabditida</taxon>
        <taxon>Spirurina</taxon>
        <taxon>Spiruromorpha</taxon>
        <taxon>Spiruroidea</taxon>
        <taxon>Gongylonematidae</taxon>
        <taxon>Gongylonema</taxon>
    </lineage>
</organism>
<dbReference type="OrthoDB" id="1883432at2759"/>